<comment type="caution">
    <text evidence="2">The sequence shown here is derived from an EMBL/GenBank/DDBJ whole genome shotgun (WGS) entry which is preliminary data.</text>
</comment>
<keyword evidence="1" id="KW-1133">Transmembrane helix</keyword>
<accession>A0A8J2PRX7</accession>
<keyword evidence="1" id="KW-0472">Membrane</keyword>
<organism evidence="2 3">
    <name type="scientific">Allacma fusca</name>
    <dbReference type="NCBI Taxonomy" id="39272"/>
    <lineage>
        <taxon>Eukaryota</taxon>
        <taxon>Metazoa</taxon>
        <taxon>Ecdysozoa</taxon>
        <taxon>Arthropoda</taxon>
        <taxon>Hexapoda</taxon>
        <taxon>Collembola</taxon>
        <taxon>Symphypleona</taxon>
        <taxon>Sminthuridae</taxon>
        <taxon>Allacma</taxon>
    </lineage>
</organism>
<protein>
    <submittedName>
        <fullName evidence="2">Uncharacterized protein</fullName>
    </submittedName>
</protein>
<feature type="transmembrane region" description="Helical" evidence="1">
    <location>
        <begin position="197"/>
        <end position="218"/>
    </location>
</feature>
<reference evidence="2" key="1">
    <citation type="submission" date="2021-06" db="EMBL/GenBank/DDBJ databases">
        <authorList>
            <person name="Hodson N. C."/>
            <person name="Mongue J. A."/>
            <person name="Jaron S. K."/>
        </authorList>
    </citation>
    <scope>NUCLEOTIDE SEQUENCE</scope>
</reference>
<gene>
    <name evidence="2" type="ORF">AFUS01_LOCUS41135</name>
</gene>
<name>A0A8J2PRX7_9HEXA</name>
<keyword evidence="3" id="KW-1185">Reference proteome</keyword>
<sequence length="545" mass="62089">MKTSDYKVDLFGNLNKLSTTVKYVFVRENVKTVEILCLVCNPRKSQNLFHGITGKTLTIKELETFHRKLHSDFRREPVIHHDLWIPWDCSPYKVKLYLSHRNCAQLVIALKLNYTMAHTTPGRIILNHDYFNMPYLGSVVGGVYSTPQLNQFLHKYKILGMFEHVVTGEEYFYYDFVWAVNPDLVQVGIFTAMNINLWVATLFFVLATSLALGAVMGWKNTKKGDLFHATHLVLSILLKQSQLPSKNGLRLLGSRGAVLVCFWACIAVVISNVYKGELYSSLTSTDVPMVPSNIKEILETKETIELYRAIKFTNSSVSEVAFLDLSKDRRVFVNLTSEKFAVPSHFIFFGTSDEVDLFTLMGKIAGTQALTLKGMVLPLFSRRVPFVLQRTVLLPPFTQALFSLVESGIWGFWAGHSQANYKSWEVERFLAMKDESSEETLNSKRNFLTLNSRKRKFNLLALLWDDTAAWKSNIQRNGDHSTVVFEFVVCGKTLRFQPFICFGSNRSSLSDQEGKFVSHNRVTTPQSVVSMLSINVFVIHSFIQD</sequence>
<dbReference type="Proteomes" id="UP000708208">
    <property type="component" value="Unassembled WGS sequence"/>
</dbReference>
<evidence type="ECO:0000313" key="3">
    <source>
        <dbReference type="Proteomes" id="UP000708208"/>
    </source>
</evidence>
<keyword evidence="1" id="KW-0812">Transmembrane</keyword>
<feature type="transmembrane region" description="Helical" evidence="1">
    <location>
        <begin position="256"/>
        <end position="274"/>
    </location>
</feature>
<proteinExistence type="predicted"/>
<dbReference type="EMBL" id="CAJVCH010560291">
    <property type="protein sequence ID" value="CAG7831389.1"/>
    <property type="molecule type" value="Genomic_DNA"/>
</dbReference>
<dbReference type="OrthoDB" id="8298634at2759"/>
<evidence type="ECO:0000313" key="2">
    <source>
        <dbReference type="EMBL" id="CAG7831389.1"/>
    </source>
</evidence>
<dbReference type="AlphaFoldDB" id="A0A8J2PRX7"/>
<evidence type="ECO:0000256" key="1">
    <source>
        <dbReference type="SAM" id="Phobius"/>
    </source>
</evidence>